<protein>
    <submittedName>
        <fullName evidence="1">Putative glycosyltransferase</fullName>
    </submittedName>
</protein>
<keyword evidence="2" id="KW-1185">Reference proteome</keyword>
<dbReference type="EMBL" id="CP012040">
    <property type="protein sequence ID" value="AKP50117.1"/>
    <property type="molecule type" value="Genomic_DNA"/>
</dbReference>
<dbReference type="RefSeq" id="WP_048640588.1">
    <property type="nucleotide sequence ID" value="NZ_CP012040.1"/>
</dbReference>
<organism evidence="1 2">
    <name type="scientific">Cyclobacterium amurskyense</name>
    <dbReference type="NCBI Taxonomy" id="320787"/>
    <lineage>
        <taxon>Bacteria</taxon>
        <taxon>Pseudomonadati</taxon>
        <taxon>Bacteroidota</taxon>
        <taxon>Cytophagia</taxon>
        <taxon>Cytophagales</taxon>
        <taxon>Cyclobacteriaceae</taxon>
        <taxon>Cyclobacterium</taxon>
    </lineage>
</organism>
<dbReference type="OrthoDB" id="9765330at2"/>
<dbReference type="KEGG" id="camu:CA2015_0653"/>
<dbReference type="GO" id="GO:0016740">
    <property type="term" value="F:transferase activity"/>
    <property type="evidence" value="ECO:0007669"/>
    <property type="project" value="UniProtKB-KW"/>
</dbReference>
<gene>
    <name evidence="1" type="ORF">CA2015_0653</name>
</gene>
<dbReference type="AlphaFoldDB" id="A0A0H4PPF1"/>
<evidence type="ECO:0000313" key="2">
    <source>
        <dbReference type="Proteomes" id="UP000036520"/>
    </source>
</evidence>
<dbReference type="SUPFAM" id="SSF53756">
    <property type="entry name" value="UDP-Glycosyltransferase/glycogen phosphorylase"/>
    <property type="match status" value="1"/>
</dbReference>
<proteinExistence type="predicted"/>
<dbReference type="STRING" id="320787.CA2015_0653"/>
<evidence type="ECO:0000313" key="1">
    <source>
        <dbReference type="EMBL" id="AKP50117.1"/>
    </source>
</evidence>
<sequence>MAAIFLYPKIDKIIGSPNPYIFNFQKALAENHRVVNANAPNRGILSFFIHFNNAELFILNWPETIPEKKFGGVQKRLFSLFLWMAKKFSKRIVWVLHNKGSHHKGENEVTRDMFNRLMRSSDYIITHSNAGKDFVAVDYPDALSKVHVIPHPFTQKLGNYQADEKKYDFLIWGSIFPYKGIDIFLKYLQTSPELNKARVLIIGRCSDQDYKSKILSILPESADYKDELLSLEEIANYSNQSRFTLFTYKSQTVISSGSLVDSIRMGAIVLGPDHGAFKDMGNLAFMRTFKDFDDIPKIIEGFDPADERIEADRNTFMKQNSWHNFVQKIEKITGI</sequence>
<keyword evidence="1" id="KW-0808">Transferase</keyword>
<dbReference type="Proteomes" id="UP000036520">
    <property type="component" value="Chromosome"/>
</dbReference>
<dbReference type="Gene3D" id="3.40.50.2000">
    <property type="entry name" value="Glycogen Phosphorylase B"/>
    <property type="match status" value="2"/>
</dbReference>
<accession>A0A0H4PPF1</accession>
<name>A0A0H4PPF1_9BACT</name>
<reference evidence="1 2" key="1">
    <citation type="submission" date="2015-07" db="EMBL/GenBank/DDBJ databases">
        <authorList>
            <person name="Kim K.M."/>
        </authorList>
    </citation>
    <scope>NUCLEOTIDE SEQUENCE [LARGE SCALE GENOMIC DNA]</scope>
    <source>
        <strain evidence="1 2">KCTC 12363</strain>
    </source>
</reference>